<evidence type="ECO:0000313" key="3">
    <source>
        <dbReference type="Proteomes" id="UP001163105"/>
    </source>
</evidence>
<organism evidence="2 3">
    <name type="scientific">Purpureocillium lavendulum</name>
    <dbReference type="NCBI Taxonomy" id="1247861"/>
    <lineage>
        <taxon>Eukaryota</taxon>
        <taxon>Fungi</taxon>
        <taxon>Dikarya</taxon>
        <taxon>Ascomycota</taxon>
        <taxon>Pezizomycotina</taxon>
        <taxon>Sordariomycetes</taxon>
        <taxon>Hypocreomycetidae</taxon>
        <taxon>Hypocreales</taxon>
        <taxon>Ophiocordycipitaceae</taxon>
        <taxon>Purpureocillium</taxon>
    </lineage>
</organism>
<evidence type="ECO:0000256" key="1">
    <source>
        <dbReference type="SAM" id="MobiDB-lite"/>
    </source>
</evidence>
<comment type="caution">
    <text evidence="2">The sequence shown here is derived from an EMBL/GenBank/DDBJ whole genome shotgun (WGS) entry which is preliminary data.</text>
</comment>
<name>A0AB34FV50_9HYPO</name>
<evidence type="ECO:0000313" key="2">
    <source>
        <dbReference type="EMBL" id="KAJ6442241.1"/>
    </source>
</evidence>
<reference evidence="2" key="1">
    <citation type="submission" date="2023-01" db="EMBL/GenBank/DDBJ databases">
        <title>The growth and conidiation of Purpureocillium lavendulum are regulated by nitrogen source and histone H3K14 acetylation.</title>
        <authorList>
            <person name="Tang P."/>
            <person name="Han J."/>
            <person name="Zhang C."/>
            <person name="Tang P."/>
            <person name="Qi F."/>
            <person name="Zhang K."/>
            <person name="Liang L."/>
        </authorList>
    </citation>
    <scope>NUCLEOTIDE SEQUENCE</scope>
    <source>
        <strain evidence="2">YMF1.00683</strain>
    </source>
</reference>
<dbReference type="EMBL" id="JAQHRD010000004">
    <property type="protein sequence ID" value="KAJ6442241.1"/>
    <property type="molecule type" value="Genomic_DNA"/>
</dbReference>
<keyword evidence="3" id="KW-1185">Reference proteome</keyword>
<gene>
    <name evidence="2" type="ORF">O9K51_05795</name>
</gene>
<feature type="region of interest" description="Disordered" evidence="1">
    <location>
        <begin position="1"/>
        <end position="29"/>
    </location>
</feature>
<accession>A0AB34FV50</accession>
<sequence>MGRGGGAVLGNVSCSATASPNKPQTRERHRPLFPLSSVAALGAQEQEQEQGETWRADRRSAVWHVFEVLGGRERAPKLARFSLNIGVLRQGLRIDVRWDNVTPRARLSSPQFDVAIVCAACRGDEVPGLCRRLTEVLAAAANEHRA</sequence>
<feature type="compositionally biased region" description="Polar residues" evidence="1">
    <location>
        <begin position="12"/>
        <end position="23"/>
    </location>
</feature>
<dbReference type="AlphaFoldDB" id="A0AB34FV50"/>
<proteinExistence type="predicted"/>
<protein>
    <submittedName>
        <fullName evidence="2">Uncharacterized protein</fullName>
    </submittedName>
</protein>
<dbReference type="Proteomes" id="UP001163105">
    <property type="component" value="Unassembled WGS sequence"/>
</dbReference>